<comment type="caution">
    <text evidence="5">The sequence shown here is derived from an EMBL/GenBank/DDBJ whole genome shotgun (WGS) entry which is preliminary data.</text>
</comment>
<dbReference type="Gene3D" id="3.80.10.10">
    <property type="entry name" value="Ribonuclease Inhibitor"/>
    <property type="match status" value="1"/>
</dbReference>
<evidence type="ECO:0000313" key="6">
    <source>
        <dbReference type="Proteomes" id="UP000324550"/>
    </source>
</evidence>
<dbReference type="RefSeq" id="WP_148452780.1">
    <property type="nucleotide sequence ID" value="NZ_VSFC01000012.1"/>
</dbReference>
<dbReference type="PROSITE" id="PS51450">
    <property type="entry name" value="LRR"/>
    <property type="match status" value="2"/>
</dbReference>
<feature type="domain" description="Secretion system C-terminal sorting" evidence="4">
    <location>
        <begin position="378"/>
        <end position="446"/>
    </location>
</feature>
<dbReference type="Proteomes" id="UP000324550">
    <property type="component" value="Unassembled WGS sequence"/>
</dbReference>
<dbReference type="EMBL" id="VSFC01000012">
    <property type="protein sequence ID" value="TYA58977.1"/>
    <property type="molecule type" value="Genomic_DNA"/>
</dbReference>
<dbReference type="GO" id="GO:0035591">
    <property type="term" value="F:signaling adaptor activity"/>
    <property type="evidence" value="ECO:0007669"/>
    <property type="project" value="TreeGrafter"/>
</dbReference>
<accession>A0A5D0GMP6</accession>
<dbReference type="PANTHER" id="PTHR47566">
    <property type="match status" value="1"/>
</dbReference>
<dbReference type="InterPro" id="IPR001611">
    <property type="entry name" value="Leu-rich_rpt"/>
</dbReference>
<evidence type="ECO:0000313" key="5">
    <source>
        <dbReference type="EMBL" id="TYA58977.1"/>
    </source>
</evidence>
<dbReference type="PANTHER" id="PTHR47566:SF1">
    <property type="entry name" value="PROTEIN NUD1"/>
    <property type="match status" value="1"/>
</dbReference>
<keyword evidence="1" id="KW-0433">Leucine-rich repeat</keyword>
<protein>
    <submittedName>
        <fullName evidence="5">T9SS type A sorting domain-containing protein</fullName>
    </submittedName>
</protein>
<proteinExistence type="predicted"/>
<organism evidence="5 6">
    <name type="scientific">Formosa maritima</name>
    <dbReference type="NCBI Taxonomy" id="2592046"/>
    <lineage>
        <taxon>Bacteria</taxon>
        <taxon>Pseudomonadati</taxon>
        <taxon>Bacteroidota</taxon>
        <taxon>Flavobacteriia</taxon>
        <taxon>Flavobacteriales</taxon>
        <taxon>Flavobacteriaceae</taxon>
        <taxon>Formosa</taxon>
    </lineage>
</organism>
<dbReference type="NCBIfam" id="TIGR04183">
    <property type="entry name" value="Por_Secre_tail"/>
    <property type="match status" value="1"/>
</dbReference>
<dbReference type="InterPro" id="IPR026444">
    <property type="entry name" value="Secre_tail"/>
</dbReference>
<evidence type="ECO:0000256" key="3">
    <source>
        <dbReference type="ARBA" id="ARBA00022737"/>
    </source>
</evidence>
<dbReference type="AlphaFoldDB" id="A0A5D0GMP6"/>
<keyword evidence="2" id="KW-0732">Signal</keyword>
<gene>
    <name evidence="5" type="ORF">FVF61_02165</name>
</gene>
<dbReference type="InterPro" id="IPR032675">
    <property type="entry name" value="LRR_dom_sf"/>
</dbReference>
<sequence length="448" mass="50083">MQPTNIGIYKHIYLLVLFISSFTISQSFSQTTEIPDSNFEEVLVNLNIDTNGLNGNILNSDAIGITQLSLSDNYIHDLSGLEAFVNLKALDCSFNNLSSIDLSQNIHLEELNANENQINSINVTLNSKLEFLSLSSNQLSFIDITNNLDLEHLSINLNNLTSLNVSNNINLDYLSCYSNNLPSIDVINNTNLKYLFINDNELMNLDVSQNILLKTLSCGSNELTTINLEDNSELNYLDCRINNITSLDLSVCIDLKRLFVSNNLLSELDVSNHPELLLLYARYNNLTSLDISNNPDLRWIRCEGNNLSNVDFRNGNNSRISEFVMTENSNLSCIFVDDAEAGYLANWLIDDASAFVEDESDCEALSVVEEELTIGFNMFPNPATEMVSISINTNQADLEIYSIKGQLILNKPLTFGKNIIQLNALSSGMYLVKITSDNFTEAKKLLLN</sequence>
<evidence type="ECO:0000259" key="4">
    <source>
        <dbReference type="Pfam" id="PF18962"/>
    </source>
</evidence>
<evidence type="ECO:0000256" key="2">
    <source>
        <dbReference type="ARBA" id="ARBA00022729"/>
    </source>
</evidence>
<evidence type="ECO:0000256" key="1">
    <source>
        <dbReference type="ARBA" id="ARBA00022614"/>
    </source>
</evidence>
<keyword evidence="6" id="KW-1185">Reference proteome</keyword>
<dbReference type="SUPFAM" id="SSF52058">
    <property type="entry name" value="L domain-like"/>
    <property type="match status" value="1"/>
</dbReference>
<name>A0A5D0GMP6_9FLAO</name>
<reference evidence="5 6" key="1">
    <citation type="submission" date="2019-08" db="EMBL/GenBank/DDBJ databases">
        <title>Formosa sediminis sp. nov., isolated from marine sediment.</title>
        <authorList>
            <person name="Cao W.R."/>
        </authorList>
    </citation>
    <scope>NUCLEOTIDE SEQUENCE [LARGE SCALE GENOMIC DNA]</scope>
    <source>
        <strain evidence="5 6">1494</strain>
    </source>
</reference>
<keyword evidence="3" id="KW-0677">Repeat</keyword>
<dbReference type="OrthoDB" id="8901262at2"/>
<dbReference type="InterPro" id="IPR052574">
    <property type="entry name" value="CDIRP"/>
</dbReference>
<dbReference type="Pfam" id="PF18962">
    <property type="entry name" value="Por_Secre_tail"/>
    <property type="match status" value="1"/>
</dbReference>